<feature type="compositionally biased region" description="Basic and acidic residues" evidence="1">
    <location>
        <begin position="12"/>
        <end position="31"/>
    </location>
</feature>
<feature type="region of interest" description="Disordered" evidence="1">
    <location>
        <begin position="1"/>
        <end position="59"/>
    </location>
</feature>
<organism evidence="2 3">
    <name type="scientific">Chrysochromulina tobinii</name>
    <dbReference type="NCBI Taxonomy" id="1460289"/>
    <lineage>
        <taxon>Eukaryota</taxon>
        <taxon>Haptista</taxon>
        <taxon>Haptophyta</taxon>
        <taxon>Prymnesiophyceae</taxon>
        <taxon>Prymnesiales</taxon>
        <taxon>Chrysochromulinaceae</taxon>
        <taxon>Chrysochromulina</taxon>
    </lineage>
</organism>
<evidence type="ECO:0000313" key="3">
    <source>
        <dbReference type="Proteomes" id="UP000037460"/>
    </source>
</evidence>
<gene>
    <name evidence="2" type="ORF">Ctob_010714</name>
</gene>
<dbReference type="Proteomes" id="UP000037460">
    <property type="component" value="Unassembled WGS sequence"/>
</dbReference>
<proteinExistence type="predicted"/>
<feature type="region of interest" description="Disordered" evidence="1">
    <location>
        <begin position="89"/>
        <end position="130"/>
    </location>
</feature>
<keyword evidence="3" id="KW-1185">Reference proteome</keyword>
<feature type="compositionally biased region" description="Basic and acidic residues" evidence="1">
    <location>
        <begin position="39"/>
        <end position="54"/>
    </location>
</feature>
<evidence type="ECO:0000313" key="2">
    <source>
        <dbReference type="EMBL" id="KOO30442.1"/>
    </source>
</evidence>
<name>A0A0M0JVY4_9EUKA</name>
<dbReference type="EMBL" id="JWZX01002226">
    <property type="protein sequence ID" value="KOO30442.1"/>
    <property type="molecule type" value="Genomic_DNA"/>
</dbReference>
<feature type="compositionally biased region" description="Basic and acidic residues" evidence="1">
    <location>
        <begin position="94"/>
        <end position="109"/>
    </location>
</feature>
<evidence type="ECO:0000256" key="1">
    <source>
        <dbReference type="SAM" id="MobiDB-lite"/>
    </source>
</evidence>
<comment type="caution">
    <text evidence="2">The sequence shown here is derived from an EMBL/GenBank/DDBJ whole genome shotgun (WGS) entry which is preliminary data.</text>
</comment>
<dbReference type="AlphaFoldDB" id="A0A0M0JVY4"/>
<sequence>MTSGSSFEQDMDLLRQRMKAERHRSDRERLELLSQMQEAMREARRRQDDQESSMRRHQAFLSRARAEADIAKAHFEADMKRRQAFFEESAAHAARREAERTQHAEEQRRRSASSSSSHEYGLPGVASASPRVVATPQQELQFGAYESAFIAFEAAPSDGTVQYSLASCPWPPASCPVSGVRKGDSVDRRKHLLKLALLRWHPDKFEAAHSSKLSSGERAAIMEKVNAVLRRVQAERVAFADADDAGTPGTRPAHSYSAAAGVQIDPTIPAAVGPRTAKYAYEGRFQ</sequence>
<reference evidence="3" key="1">
    <citation type="journal article" date="2015" name="PLoS Genet.">
        <title>Genome Sequence and Transcriptome Analyses of Chrysochromulina tobin: Metabolic Tools for Enhanced Algal Fitness in the Prominent Order Prymnesiales (Haptophyceae).</title>
        <authorList>
            <person name="Hovde B.T."/>
            <person name="Deodato C.R."/>
            <person name="Hunsperger H.M."/>
            <person name="Ryken S.A."/>
            <person name="Yost W."/>
            <person name="Jha R.K."/>
            <person name="Patterson J."/>
            <person name="Monnat R.J. Jr."/>
            <person name="Barlow S.B."/>
            <person name="Starkenburg S.R."/>
            <person name="Cattolico R.A."/>
        </authorList>
    </citation>
    <scope>NUCLEOTIDE SEQUENCE</scope>
    <source>
        <strain evidence="3">CCMP291</strain>
    </source>
</reference>
<accession>A0A0M0JVY4</accession>
<protein>
    <submittedName>
        <fullName evidence="2">Uncharacterized protein</fullName>
    </submittedName>
</protein>